<dbReference type="RefSeq" id="WP_420041890.1">
    <property type="nucleotide sequence ID" value="NZ_CP128986.1"/>
</dbReference>
<accession>A0AA97CVF9</accession>
<feature type="domain" description="Barstar (barnase inhibitor)" evidence="2">
    <location>
        <begin position="19"/>
        <end position="115"/>
    </location>
</feature>
<dbReference type="SUPFAM" id="SSF52038">
    <property type="entry name" value="Barstar-related"/>
    <property type="match status" value="1"/>
</dbReference>
<gene>
    <name evidence="3" type="ORF">MP11Mi_17680</name>
</gene>
<comment type="similarity">
    <text evidence="1">Belongs to the barstar family.</text>
</comment>
<evidence type="ECO:0000256" key="1">
    <source>
        <dbReference type="ARBA" id="ARBA00006845"/>
    </source>
</evidence>
<dbReference type="AlphaFoldDB" id="A0AA97CVF9"/>
<reference evidence="3" key="1">
    <citation type="submission" date="2023-06" db="EMBL/GenBank/DDBJ databases">
        <title>Gordonia sp. nov. and Pseudochrobactrum sp. nov., two species isolated from the burying beetle Nicrophorus vespilloides.</title>
        <authorList>
            <person name="Poehlein A."/>
            <person name="Guzman J."/>
            <person name="Daniel R."/>
            <person name="Vilcinskas A."/>
        </authorList>
    </citation>
    <scope>NUCLEOTIDE SEQUENCE</scope>
    <source>
        <strain evidence="3">MP11Mi</strain>
    </source>
</reference>
<dbReference type="EMBL" id="CP128986">
    <property type="protein sequence ID" value="WOC12677.1"/>
    <property type="molecule type" value="Genomic_DNA"/>
</dbReference>
<sequence length="142" mass="15634">MTAVAASSPALFGSGLVARRVDGARMRTVPQVLDALAAAWDFPDYFGRNRDALDDCMRDLPAGLHTAEGTPSTGWLTIIDNASQVLADEPDAFEWFAESVDFWRDSYRDRRFAVLLVDDDPDAVRAHWSDAGMTVTEPAEEI</sequence>
<evidence type="ECO:0000259" key="2">
    <source>
        <dbReference type="Pfam" id="PF01337"/>
    </source>
</evidence>
<organism evidence="3">
    <name type="scientific">Gordonia sp. MP11Mi</name>
    <dbReference type="NCBI Taxonomy" id="3022769"/>
    <lineage>
        <taxon>Bacteria</taxon>
        <taxon>Bacillati</taxon>
        <taxon>Actinomycetota</taxon>
        <taxon>Actinomycetes</taxon>
        <taxon>Mycobacteriales</taxon>
        <taxon>Gordoniaceae</taxon>
        <taxon>Gordonia</taxon>
    </lineage>
</organism>
<dbReference type="Gene3D" id="3.30.370.10">
    <property type="entry name" value="Barstar-like"/>
    <property type="match status" value="1"/>
</dbReference>
<proteinExistence type="inferred from homology"/>
<dbReference type="InterPro" id="IPR035905">
    <property type="entry name" value="Barstar-like_sf"/>
</dbReference>
<evidence type="ECO:0000313" key="3">
    <source>
        <dbReference type="EMBL" id="WOC12677.1"/>
    </source>
</evidence>
<name>A0AA97CVF9_9ACTN</name>
<protein>
    <recommendedName>
        <fullName evidence="2">Barstar (barnase inhibitor) domain-containing protein</fullName>
    </recommendedName>
</protein>
<dbReference type="Pfam" id="PF01337">
    <property type="entry name" value="Barstar"/>
    <property type="match status" value="1"/>
</dbReference>
<dbReference type="InterPro" id="IPR000468">
    <property type="entry name" value="Barstar"/>
</dbReference>